<dbReference type="InterPro" id="IPR000847">
    <property type="entry name" value="LysR_HTH_N"/>
</dbReference>
<dbReference type="SUPFAM" id="SSF53850">
    <property type="entry name" value="Periplasmic binding protein-like II"/>
    <property type="match status" value="1"/>
</dbReference>
<keyword evidence="3" id="KW-0238">DNA-binding</keyword>
<dbReference type="InterPro" id="IPR005119">
    <property type="entry name" value="LysR_subst-bd"/>
</dbReference>
<sequence>MQQSKISFTQAITSKSLSYFSKLAANLSYTKTARALGITQPALTQQIKKIEHSIGTPLFYSVGKQIHLTDAGQILLLAVEEVQTTIINAVDQIQQSTLSSTGTIKLGVLASMETCVLEAFAISYHQIQPEVTLEISLLTRRQLWDDLENNNIDLAIMYLPDVAIRNWRPYKTKKIIDEKLLLLHDNPQWLGQSKVSLKKAAQEERAWVMYPRGYYVTELLCEKFKNLLVDVPPCAGRFAAPQQILHFAQTEELYTAFPESFVLAHQEEIQFQTAVLEPEINFELNFVYRKEKINIPRIATFIQNWDRFLQEENYQKRLKSLS</sequence>
<dbReference type="InterPro" id="IPR036390">
    <property type="entry name" value="WH_DNA-bd_sf"/>
</dbReference>
<dbReference type="PANTHER" id="PTHR30126:SF40">
    <property type="entry name" value="HTH-TYPE TRANSCRIPTIONAL REGULATOR GLTR"/>
    <property type="match status" value="1"/>
</dbReference>
<dbReference type="Pfam" id="PF00126">
    <property type="entry name" value="HTH_1"/>
    <property type="match status" value="1"/>
</dbReference>
<dbReference type="Pfam" id="PF03466">
    <property type="entry name" value="LysR_substrate"/>
    <property type="match status" value="1"/>
</dbReference>
<evidence type="ECO:0000259" key="5">
    <source>
        <dbReference type="PROSITE" id="PS50931"/>
    </source>
</evidence>
<evidence type="ECO:0000256" key="4">
    <source>
        <dbReference type="ARBA" id="ARBA00023163"/>
    </source>
</evidence>
<feature type="domain" description="HTH lysR-type" evidence="5">
    <location>
        <begin position="12"/>
        <end position="69"/>
    </location>
</feature>
<dbReference type="Gene3D" id="1.10.10.10">
    <property type="entry name" value="Winged helix-like DNA-binding domain superfamily/Winged helix DNA-binding domain"/>
    <property type="match status" value="1"/>
</dbReference>
<dbReference type="GO" id="GO:0000976">
    <property type="term" value="F:transcription cis-regulatory region binding"/>
    <property type="evidence" value="ECO:0007669"/>
    <property type="project" value="TreeGrafter"/>
</dbReference>
<organism evidence="6 7">
    <name type="scientific">Bombilactobacillus apium</name>
    <dbReference type="NCBI Taxonomy" id="2675299"/>
    <lineage>
        <taxon>Bacteria</taxon>
        <taxon>Bacillati</taxon>
        <taxon>Bacillota</taxon>
        <taxon>Bacilli</taxon>
        <taxon>Lactobacillales</taxon>
        <taxon>Lactobacillaceae</taxon>
        <taxon>Bombilactobacillus</taxon>
    </lineage>
</organism>
<keyword evidence="4" id="KW-0804">Transcription</keyword>
<dbReference type="CDD" id="cd05466">
    <property type="entry name" value="PBP2_LTTR_substrate"/>
    <property type="match status" value="1"/>
</dbReference>
<reference evidence="6 7" key="1">
    <citation type="submission" date="2020-06" db="EMBL/GenBank/DDBJ databases">
        <authorList>
            <person name="Kang J."/>
        </authorList>
    </citation>
    <scope>NUCLEOTIDE SEQUENCE [LARGE SCALE GENOMIC DNA]</scope>
    <source>
        <strain evidence="6 7">DCY120</strain>
    </source>
</reference>
<comment type="similarity">
    <text evidence="1">Belongs to the LysR transcriptional regulatory family.</text>
</comment>
<dbReference type="SUPFAM" id="SSF46785">
    <property type="entry name" value="Winged helix' DNA-binding domain"/>
    <property type="match status" value="1"/>
</dbReference>
<dbReference type="GO" id="GO:0003700">
    <property type="term" value="F:DNA-binding transcription factor activity"/>
    <property type="evidence" value="ECO:0007669"/>
    <property type="project" value="InterPro"/>
</dbReference>
<evidence type="ECO:0000256" key="3">
    <source>
        <dbReference type="ARBA" id="ARBA00023125"/>
    </source>
</evidence>
<dbReference type="AlphaFoldDB" id="A0A850RAD5"/>
<protein>
    <submittedName>
        <fullName evidence="6">LysR family transcriptional regulator</fullName>
    </submittedName>
</protein>
<dbReference type="RefSeq" id="WP_176941958.1">
    <property type="nucleotide sequence ID" value="NZ_JABZEC010000001.1"/>
</dbReference>
<name>A0A850RAD5_9LACO</name>
<evidence type="ECO:0000313" key="7">
    <source>
        <dbReference type="Proteomes" id="UP000563523"/>
    </source>
</evidence>
<accession>A0A850RAD5</accession>
<keyword evidence="2" id="KW-0805">Transcription regulation</keyword>
<evidence type="ECO:0000256" key="1">
    <source>
        <dbReference type="ARBA" id="ARBA00009437"/>
    </source>
</evidence>
<comment type="caution">
    <text evidence="6">The sequence shown here is derived from an EMBL/GenBank/DDBJ whole genome shotgun (WGS) entry which is preliminary data.</text>
</comment>
<gene>
    <name evidence="6" type="ORF">HU830_01000</name>
</gene>
<dbReference type="PRINTS" id="PR00039">
    <property type="entry name" value="HTHLYSR"/>
</dbReference>
<dbReference type="Proteomes" id="UP000563523">
    <property type="component" value="Unassembled WGS sequence"/>
</dbReference>
<dbReference type="PANTHER" id="PTHR30126">
    <property type="entry name" value="HTH-TYPE TRANSCRIPTIONAL REGULATOR"/>
    <property type="match status" value="1"/>
</dbReference>
<proteinExistence type="inferred from homology"/>
<dbReference type="InterPro" id="IPR036388">
    <property type="entry name" value="WH-like_DNA-bd_sf"/>
</dbReference>
<evidence type="ECO:0000256" key="2">
    <source>
        <dbReference type="ARBA" id="ARBA00023015"/>
    </source>
</evidence>
<dbReference type="Gene3D" id="3.40.190.10">
    <property type="entry name" value="Periplasmic binding protein-like II"/>
    <property type="match status" value="2"/>
</dbReference>
<keyword evidence="7" id="KW-1185">Reference proteome</keyword>
<dbReference type="PROSITE" id="PS50931">
    <property type="entry name" value="HTH_LYSR"/>
    <property type="match status" value="1"/>
</dbReference>
<evidence type="ECO:0000313" key="6">
    <source>
        <dbReference type="EMBL" id="NVY95788.1"/>
    </source>
</evidence>
<dbReference type="EMBL" id="JABZEC010000001">
    <property type="protein sequence ID" value="NVY95788.1"/>
    <property type="molecule type" value="Genomic_DNA"/>
</dbReference>